<reference evidence="5" key="1">
    <citation type="submission" date="2016-06" db="EMBL/GenBank/DDBJ databases">
        <title>Parallel loss of symbiosis genes in relatives of nitrogen-fixing non-legume Parasponia.</title>
        <authorList>
            <person name="Van Velzen R."/>
            <person name="Holmer R."/>
            <person name="Bu F."/>
            <person name="Rutten L."/>
            <person name="Van Zeijl A."/>
            <person name="Liu W."/>
            <person name="Santuari L."/>
            <person name="Cao Q."/>
            <person name="Sharma T."/>
            <person name="Shen D."/>
            <person name="Roswanjaya Y."/>
            <person name="Wardhani T."/>
            <person name="Kalhor M.S."/>
            <person name="Jansen J."/>
            <person name="Van den Hoogen J."/>
            <person name="Gungor B."/>
            <person name="Hartog M."/>
            <person name="Hontelez J."/>
            <person name="Verver J."/>
            <person name="Yang W.-C."/>
            <person name="Schijlen E."/>
            <person name="Repin R."/>
            <person name="Schilthuizen M."/>
            <person name="Schranz E."/>
            <person name="Heidstra R."/>
            <person name="Miyata K."/>
            <person name="Fedorova E."/>
            <person name="Kohlen W."/>
            <person name="Bisseling T."/>
            <person name="Smit S."/>
            <person name="Geurts R."/>
        </authorList>
    </citation>
    <scope>NUCLEOTIDE SEQUENCE [LARGE SCALE GENOMIC DNA]</scope>
    <source>
        <strain evidence="5">cv. RG33-2</strain>
    </source>
</reference>
<dbReference type="InParanoid" id="A0A2P5FIC7"/>
<feature type="domain" description="NAD-dependent epimerase/dehydratase" evidence="3">
    <location>
        <begin position="12"/>
        <end position="267"/>
    </location>
</feature>
<dbReference type="EMBL" id="JXTC01000031">
    <property type="protein sequence ID" value="PON97540.1"/>
    <property type="molecule type" value="Genomic_DNA"/>
</dbReference>
<dbReference type="STRING" id="63057.A0A2P5FIC7"/>
<accession>A0A2P5FIC7</accession>
<protein>
    <submittedName>
        <fullName evidence="4">NAD(P)-binding domain containing protein</fullName>
    </submittedName>
</protein>
<dbReference type="CDD" id="cd08958">
    <property type="entry name" value="FR_SDR_e"/>
    <property type="match status" value="1"/>
</dbReference>
<dbReference type="InterPro" id="IPR001509">
    <property type="entry name" value="Epimerase_deHydtase"/>
</dbReference>
<evidence type="ECO:0000313" key="4">
    <source>
        <dbReference type="EMBL" id="PON97540.1"/>
    </source>
</evidence>
<comment type="caution">
    <text evidence="4">The sequence shown here is derived from an EMBL/GenBank/DDBJ whole genome shotgun (WGS) entry which is preliminary data.</text>
</comment>
<name>A0A2P5FIC7_TREOI</name>
<dbReference type="OrthoDB" id="2735536at2759"/>
<dbReference type="InterPro" id="IPR036291">
    <property type="entry name" value="NAD(P)-bd_dom_sf"/>
</dbReference>
<dbReference type="Gene3D" id="3.40.50.720">
    <property type="entry name" value="NAD(P)-binding Rossmann-like Domain"/>
    <property type="match status" value="1"/>
</dbReference>
<evidence type="ECO:0000313" key="5">
    <source>
        <dbReference type="Proteomes" id="UP000237000"/>
    </source>
</evidence>
<dbReference type="FunFam" id="3.40.50.720:FF:000645">
    <property type="entry name" value="Anthocyanidin reductase ((2S)-flavan-3-ol-forming)"/>
    <property type="match status" value="1"/>
</dbReference>
<keyword evidence="1" id="KW-0521">NADP</keyword>
<gene>
    <name evidence="4" type="ORF">TorRG33x02_067420</name>
</gene>
<sequence>MELLREKNGRRVCVTGGAGYIGSWLVKKLLERGYIVHATLRNLDDVSKVGLLKGFPGAEERLLLFKADIYKPDEFESAIQGCEFVFHVATPFHNTHDTQYKNTVEAAVAGARTIAMCCVRSETVRRLIYTASVVSASPIKDDDGRSGSKDFIDETCWTPLDLWISPYTNGYLKAYQDSKTLAEKEILSFGKENGGALEVVTLASGLVGGDTVLWFTPTSVQVLVSQLTNCEPHYNSLKYLEGLLGKIPLVHIDDVCEALIFCMENPSVHGRILCASSYVSSAEIASYYRQHYPQFHVKQE</sequence>
<dbReference type="GO" id="GO:0016616">
    <property type="term" value="F:oxidoreductase activity, acting on the CH-OH group of donors, NAD or NADP as acceptor"/>
    <property type="evidence" value="ECO:0007669"/>
    <property type="project" value="TreeGrafter"/>
</dbReference>
<proteinExistence type="predicted"/>
<dbReference type="Pfam" id="PF01370">
    <property type="entry name" value="Epimerase"/>
    <property type="match status" value="1"/>
</dbReference>
<keyword evidence="5" id="KW-1185">Reference proteome</keyword>
<dbReference type="Proteomes" id="UP000237000">
    <property type="component" value="Unassembled WGS sequence"/>
</dbReference>
<dbReference type="PANTHER" id="PTHR10366:SF696">
    <property type="entry name" value="OS07G0601900 PROTEIN"/>
    <property type="match status" value="1"/>
</dbReference>
<dbReference type="PANTHER" id="PTHR10366">
    <property type="entry name" value="NAD DEPENDENT EPIMERASE/DEHYDRATASE"/>
    <property type="match status" value="1"/>
</dbReference>
<keyword evidence="2" id="KW-0560">Oxidoreductase</keyword>
<evidence type="ECO:0000256" key="2">
    <source>
        <dbReference type="ARBA" id="ARBA00023002"/>
    </source>
</evidence>
<dbReference type="InterPro" id="IPR050425">
    <property type="entry name" value="NAD(P)_dehydrat-like"/>
</dbReference>
<dbReference type="SUPFAM" id="SSF51735">
    <property type="entry name" value="NAD(P)-binding Rossmann-fold domains"/>
    <property type="match status" value="1"/>
</dbReference>
<dbReference type="AlphaFoldDB" id="A0A2P5FIC7"/>
<evidence type="ECO:0000256" key="1">
    <source>
        <dbReference type="ARBA" id="ARBA00022857"/>
    </source>
</evidence>
<evidence type="ECO:0000259" key="3">
    <source>
        <dbReference type="Pfam" id="PF01370"/>
    </source>
</evidence>
<organism evidence="4 5">
    <name type="scientific">Trema orientale</name>
    <name type="common">Charcoal tree</name>
    <name type="synonym">Celtis orientalis</name>
    <dbReference type="NCBI Taxonomy" id="63057"/>
    <lineage>
        <taxon>Eukaryota</taxon>
        <taxon>Viridiplantae</taxon>
        <taxon>Streptophyta</taxon>
        <taxon>Embryophyta</taxon>
        <taxon>Tracheophyta</taxon>
        <taxon>Spermatophyta</taxon>
        <taxon>Magnoliopsida</taxon>
        <taxon>eudicotyledons</taxon>
        <taxon>Gunneridae</taxon>
        <taxon>Pentapetalae</taxon>
        <taxon>rosids</taxon>
        <taxon>fabids</taxon>
        <taxon>Rosales</taxon>
        <taxon>Cannabaceae</taxon>
        <taxon>Trema</taxon>
    </lineage>
</organism>